<dbReference type="InterPro" id="IPR013324">
    <property type="entry name" value="RNA_pol_sigma_r3/r4-like"/>
</dbReference>
<dbReference type="InterPro" id="IPR039425">
    <property type="entry name" value="RNA_pol_sigma-70-like"/>
</dbReference>
<dbReference type="Pfam" id="PF04542">
    <property type="entry name" value="Sigma70_r2"/>
    <property type="match status" value="1"/>
</dbReference>
<keyword evidence="9" id="KW-1185">Reference proteome</keyword>
<dbReference type="Proteomes" id="UP000279089">
    <property type="component" value="Unassembled WGS sequence"/>
</dbReference>
<proteinExistence type="inferred from homology"/>
<dbReference type="InterPro" id="IPR036388">
    <property type="entry name" value="WH-like_DNA-bd_sf"/>
</dbReference>
<keyword evidence="5" id="KW-0804">Transcription</keyword>
<dbReference type="InterPro" id="IPR007627">
    <property type="entry name" value="RNA_pol_sigma70_r2"/>
</dbReference>
<dbReference type="AlphaFoldDB" id="A0A3N4MJ97"/>
<accession>A0A3N4MJ97</accession>
<evidence type="ECO:0000256" key="4">
    <source>
        <dbReference type="ARBA" id="ARBA00023125"/>
    </source>
</evidence>
<protein>
    <submittedName>
        <fullName evidence="8">Sigma-70 family RNA polymerase sigma factor</fullName>
    </submittedName>
</protein>
<dbReference type="PANTHER" id="PTHR43133:SF46">
    <property type="entry name" value="RNA POLYMERASE SIGMA-70 FACTOR ECF SUBFAMILY"/>
    <property type="match status" value="1"/>
</dbReference>
<evidence type="ECO:0000256" key="2">
    <source>
        <dbReference type="ARBA" id="ARBA00023015"/>
    </source>
</evidence>
<dbReference type="Pfam" id="PF04545">
    <property type="entry name" value="Sigma70_r4"/>
    <property type="match status" value="1"/>
</dbReference>
<evidence type="ECO:0000313" key="9">
    <source>
        <dbReference type="Proteomes" id="UP000279089"/>
    </source>
</evidence>
<dbReference type="NCBIfam" id="TIGR02937">
    <property type="entry name" value="sigma70-ECF"/>
    <property type="match status" value="1"/>
</dbReference>
<evidence type="ECO:0000259" key="6">
    <source>
        <dbReference type="Pfam" id="PF04542"/>
    </source>
</evidence>
<dbReference type="RefSeq" id="WP_120515102.1">
    <property type="nucleotide sequence ID" value="NZ_QXZY01000002.1"/>
</dbReference>
<comment type="caution">
    <text evidence="8">The sequence shown here is derived from an EMBL/GenBank/DDBJ whole genome shotgun (WGS) entry which is preliminary data.</text>
</comment>
<evidence type="ECO:0000256" key="1">
    <source>
        <dbReference type="ARBA" id="ARBA00010641"/>
    </source>
</evidence>
<evidence type="ECO:0000259" key="7">
    <source>
        <dbReference type="Pfam" id="PF04545"/>
    </source>
</evidence>
<sequence>MNYAILTTEELMEVVRGGDGQAFDELYNRFWEQCYIFAFRRLKNRDDAKDVVQNVFVTLWHKKDKLTVNVNAEAYLFTMVRNETLRCISRAIKDRRREEEMEQLLQPVLDELLDPYQKEILLKLLSEEVRLLPDRMQQVFRMNMEENLNTTEIAQRLSLSEQTVRNTLNAALKKLRVKMKEAVLLIVMLIEAGQMK</sequence>
<dbReference type="GO" id="GO:0016987">
    <property type="term" value="F:sigma factor activity"/>
    <property type="evidence" value="ECO:0007669"/>
    <property type="project" value="UniProtKB-KW"/>
</dbReference>
<dbReference type="OrthoDB" id="659948at2"/>
<dbReference type="GO" id="GO:0003677">
    <property type="term" value="F:DNA binding"/>
    <property type="evidence" value="ECO:0007669"/>
    <property type="project" value="InterPro"/>
</dbReference>
<evidence type="ECO:0000313" key="8">
    <source>
        <dbReference type="EMBL" id="RPD42126.1"/>
    </source>
</evidence>
<feature type="domain" description="RNA polymerase sigma-70 region 4" evidence="7">
    <location>
        <begin position="132"/>
        <end position="176"/>
    </location>
</feature>
<dbReference type="Gene3D" id="1.10.10.10">
    <property type="entry name" value="Winged helix-like DNA-binding domain superfamily/Winged helix DNA-binding domain"/>
    <property type="match status" value="1"/>
</dbReference>
<dbReference type="SUPFAM" id="SSF88946">
    <property type="entry name" value="Sigma2 domain of RNA polymerase sigma factors"/>
    <property type="match status" value="1"/>
</dbReference>
<keyword evidence="4" id="KW-0238">DNA-binding</keyword>
<dbReference type="GO" id="GO:0006352">
    <property type="term" value="P:DNA-templated transcription initiation"/>
    <property type="evidence" value="ECO:0007669"/>
    <property type="project" value="InterPro"/>
</dbReference>
<evidence type="ECO:0000256" key="5">
    <source>
        <dbReference type="ARBA" id="ARBA00023163"/>
    </source>
</evidence>
<name>A0A3N4MJ97_9BACT</name>
<dbReference type="PANTHER" id="PTHR43133">
    <property type="entry name" value="RNA POLYMERASE ECF-TYPE SIGMA FACTO"/>
    <property type="match status" value="1"/>
</dbReference>
<feature type="domain" description="RNA polymerase sigma-70 region 2" evidence="6">
    <location>
        <begin position="33"/>
        <end position="89"/>
    </location>
</feature>
<gene>
    <name evidence="8" type="ORF">EG028_08265</name>
</gene>
<reference evidence="9" key="1">
    <citation type="submission" date="2018-11" db="EMBL/GenBank/DDBJ databases">
        <title>Chitinophaga lutea sp.nov., isolate from arsenic contaminated soil.</title>
        <authorList>
            <person name="Zong Y."/>
        </authorList>
    </citation>
    <scope>NUCLEOTIDE SEQUENCE [LARGE SCALE GENOMIC DNA]</scope>
    <source>
        <strain evidence="9">YLT18</strain>
    </source>
</reference>
<comment type="similarity">
    <text evidence="1">Belongs to the sigma-70 factor family. ECF subfamily.</text>
</comment>
<dbReference type="SUPFAM" id="SSF88659">
    <property type="entry name" value="Sigma3 and sigma4 domains of RNA polymerase sigma factors"/>
    <property type="match status" value="1"/>
</dbReference>
<evidence type="ECO:0000256" key="3">
    <source>
        <dbReference type="ARBA" id="ARBA00023082"/>
    </source>
</evidence>
<keyword evidence="2" id="KW-0805">Transcription regulation</keyword>
<organism evidence="8 9">
    <name type="scientific">Chitinophaga barathri</name>
    <dbReference type="NCBI Taxonomy" id="1647451"/>
    <lineage>
        <taxon>Bacteria</taxon>
        <taxon>Pseudomonadati</taxon>
        <taxon>Bacteroidota</taxon>
        <taxon>Chitinophagia</taxon>
        <taxon>Chitinophagales</taxon>
        <taxon>Chitinophagaceae</taxon>
        <taxon>Chitinophaga</taxon>
    </lineage>
</organism>
<dbReference type="Gene3D" id="1.10.1740.10">
    <property type="match status" value="1"/>
</dbReference>
<keyword evidence="3" id="KW-0731">Sigma factor</keyword>
<dbReference type="EMBL" id="RMBX01000003">
    <property type="protein sequence ID" value="RPD42126.1"/>
    <property type="molecule type" value="Genomic_DNA"/>
</dbReference>
<dbReference type="InterPro" id="IPR013325">
    <property type="entry name" value="RNA_pol_sigma_r2"/>
</dbReference>
<dbReference type="InterPro" id="IPR014284">
    <property type="entry name" value="RNA_pol_sigma-70_dom"/>
</dbReference>
<dbReference type="InterPro" id="IPR007630">
    <property type="entry name" value="RNA_pol_sigma70_r4"/>
</dbReference>